<protein>
    <recommendedName>
        <fullName evidence="4">Secreted protein</fullName>
    </recommendedName>
</protein>
<evidence type="ECO:0000313" key="3">
    <source>
        <dbReference type="Proteomes" id="UP000735302"/>
    </source>
</evidence>
<dbReference type="Proteomes" id="UP000735302">
    <property type="component" value="Unassembled WGS sequence"/>
</dbReference>
<dbReference type="EMBL" id="BLXT01004413">
    <property type="protein sequence ID" value="GFO12367.1"/>
    <property type="molecule type" value="Genomic_DNA"/>
</dbReference>
<evidence type="ECO:0000313" key="2">
    <source>
        <dbReference type="EMBL" id="GFO12367.1"/>
    </source>
</evidence>
<keyword evidence="3" id="KW-1185">Reference proteome</keyword>
<evidence type="ECO:0000256" key="1">
    <source>
        <dbReference type="SAM" id="MobiDB-lite"/>
    </source>
</evidence>
<evidence type="ECO:0008006" key="4">
    <source>
        <dbReference type="Google" id="ProtNLM"/>
    </source>
</evidence>
<dbReference type="AlphaFoldDB" id="A0AAV4AYJ6"/>
<accession>A0AAV4AYJ6</accession>
<proteinExistence type="predicted"/>
<name>A0AAV4AYJ6_9GAST</name>
<gene>
    <name evidence="2" type="ORF">PoB_003887200</name>
</gene>
<organism evidence="2 3">
    <name type="scientific">Plakobranchus ocellatus</name>
    <dbReference type="NCBI Taxonomy" id="259542"/>
    <lineage>
        <taxon>Eukaryota</taxon>
        <taxon>Metazoa</taxon>
        <taxon>Spiralia</taxon>
        <taxon>Lophotrochozoa</taxon>
        <taxon>Mollusca</taxon>
        <taxon>Gastropoda</taxon>
        <taxon>Heterobranchia</taxon>
        <taxon>Euthyneura</taxon>
        <taxon>Panpulmonata</taxon>
        <taxon>Sacoglossa</taxon>
        <taxon>Placobranchoidea</taxon>
        <taxon>Plakobranchidae</taxon>
        <taxon>Plakobranchus</taxon>
    </lineage>
</organism>
<reference evidence="2 3" key="1">
    <citation type="journal article" date="2021" name="Elife">
        <title>Chloroplast acquisition without the gene transfer in kleptoplastic sea slugs, Plakobranchus ocellatus.</title>
        <authorList>
            <person name="Maeda T."/>
            <person name="Takahashi S."/>
            <person name="Yoshida T."/>
            <person name="Shimamura S."/>
            <person name="Takaki Y."/>
            <person name="Nagai Y."/>
            <person name="Toyoda A."/>
            <person name="Suzuki Y."/>
            <person name="Arimoto A."/>
            <person name="Ishii H."/>
            <person name="Satoh N."/>
            <person name="Nishiyama T."/>
            <person name="Hasebe M."/>
            <person name="Maruyama T."/>
            <person name="Minagawa J."/>
            <person name="Obokata J."/>
            <person name="Shigenobu S."/>
        </authorList>
    </citation>
    <scope>NUCLEOTIDE SEQUENCE [LARGE SCALE GENOMIC DNA]</scope>
</reference>
<sequence length="117" mass="12696">MIVATIKEIRWCGWVRALSVLTMMVAIVKERRMVWLGTGLECPNHDGSDCQGKSDGVARHGPKDRGCDWVRAVSVQAMMVTTVEGRQMVWLGTGRECSGHDGSDCQGKTDGVAGYGP</sequence>
<feature type="region of interest" description="Disordered" evidence="1">
    <location>
        <begin position="97"/>
        <end position="117"/>
    </location>
</feature>
<comment type="caution">
    <text evidence="2">The sequence shown here is derived from an EMBL/GenBank/DDBJ whole genome shotgun (WGS) entry which is preliminary data.</text>
</comment>